<reference evidence="1" key="2">
    <citation type="submission" date="2021-04" db="EMBL/GenBank/DDBJ databases">
        <authorList>
            <person name="Gilroy R."/>
        </authorList>
    </citation>
    <scope>NUCLEOTIDE SEQUENCE</scope>
    <source>
        <strain evidence="1">1068</strain>
    </source>
</reference>
<protein>
    <submittedName>
        <fullName evidence="1">Uncharacterized protein</fullName>
    </submittedName>
</protein>
<comment type="caution">
    <text evidence="1">The sequence shown here is derived from an EMBL/GenBank/DDBJ whole genome shotgun (WGS) entry which is preliminary data.</text>
</comment>
<proteinExistence type="predicted"/>
<gene>
    <name evidence="1" type="ORF">H9809_09790</name>
</gene>
<reference evidence="1" key="1">
    <citation type="journal article" date="2021" name="PeerJ">
        <title>Extensive microbial diversity within the chicken gut microbiome revealed by metagenomics and culture.</title>
        <authorList>
            <person name="Gilroy R."/>
            <person name="Ravi A."/>
            <person name="Getino M."/>
            <person name="Pursley I."/>
            <person name="Horton D.L."/>
            <person name="Alikhan N.F."/>
            <person name="Baker D."/>
            <person name="Gharbi K."/>
            <person name="Hall N."/>
            <person name="Watson M."/>
            <person name="Adriaenssens E.M."/>
            <person name="Foster-Nyarko E."/>
            <person name="Jarju S."/>
            <person name="Secka A."/>
            <person name="Antonio M."/>
            <person name="Oren A."/>
            <person name="Chaudhuri R.R."/>
            <person name="La Ragione R."/>
            <person name="Hildebrand F."/>
            <person name="Pallen M.J."/>
        </authorList>
    </citation>
    <scope>NUCLEOTIDE SEQUENCE</scope>
    <source>
        <strain evidence="1">1068</strain>
    </source>
</reference>
<organism evidence="1 2">
    <name type="scientific">Candidatus Blautia pullicola</name>
    <dbReference type="NCBI Taxonomy" id="2838498"/>
    <lineage>
        <taxon>Bacteria</taxon>
        <taxon>Bacillati</taxon>
        <taxon>Bacillota</taxon>
        <taxon>Clostridia</taxon>
        <taxon>Lachnospirales</taxon>
        <taxon>Lachnospiraceae</taxon>
        <taxon>Blautia</taxon>
    </lineage>
</organism>
<dbReference type="Proteomes" id="UP000824056">
    <property type="component" value="Unassembled WGS sequence"/>
</dbReference>
<name>A0A9D2JTN6_9FIRM</name>
<dbReference type="AlphaFoldDB" id="A0A9D2JTN6"/>
<accession>A0A9D2JTN6</accession>
<evidence type="ECO:0000313" key="1">
    <source>
        <dbReference type="EMBL" id="HIZ66172.1"/>
    </source>
</evidence>
<dbReference type="EMBL" id="DXBG01000231">
    <property type="protein sequence ID" value="HIZ66172.1"/>
    <property type="molecule type" value="Genomic_DNA"/>
</dbReference>
<sequence>MDFACNGSARLNCYYASAASPPIEPPIQQKTLAIGLYRPVSGALLLTYKPLFMMF</sequence>
<evidence type="ECO:0000313" key="2">
    <source>
        <dbReference type="Proteomes" id="UP000824056"/>
    </source>
</evidence>